<name>K9UFL9_CHAP6</name>
<dbReference type="InterPro" id="IPR001199">
    <property type="entry name" value="Cyt_B5-like_heme/steroid-bd"/>
</dbReference>
<reference evidence="5 6" key="1">
    <citation type="submission" date="2012-05" db="EMBL/GenBank/DDBJ databases">
        <title>Finished chromosome of genome of Chamaesiphon sp. PCC 6605.</title>
        <authorList>
            <consortium name="US DOE Joint Genome Institute"/>
            <person name="Gugger M."/>
            <person name="Coursin T."/>
            <person name="Rippka R."/>
            <person name="Tandeau De Marsac N."/>
            <person name="Huntemann M."/>
            <person name="Wei C.-L."/>
            <person name="Han J."/>
            <person name="Detter J.C."/>
            <person name="Han C."/>
            <person name="Tapia R."/>
            <person name="Chen A."/>
            <person name="Kyrpides N."/>
            <person name="Mavromatis K."/>
            <person name="Markowitz V."/>
            <person name="Szeto E."/>
            <person name="Ivanova N."/>
            <person name="Pagani I."/>
            <person name="Pati A."/>
            <person name="Goodwin L."/>
            <person name="Nordberg H.P."/>
            <person name="Cantor M.N."/>
            <person name="Hua S.X."/>
            <person name="Woyke T."/>
            <person name="Kerfeld C.A."/>
        </authorList>
    </citation>
    <scope>NUCLEOTIDE SEQUENCE [LARGE SCALE GENOMIC DNA]</scope>
    <source>
        <strain evidence="6">ATCC 27169 / PCC 6605</strain>
    </source>
</reference>
<dbReference type="RefSeq" id="WP_015159766.1">
    <property type="nucleotide sequence ID" value="NC_019697.1"/>
</dbReference>
<dbReference type="EMBL" id="CP003600">
    <property type="protein sequence ID" value="AFY93620.1"/>
    <property type="molecule type" value="Genomic_DNA"/>
</dbReference>
<feature type="transmembrane region" description="Helical" evidence="3">
    <location>
        <begin position="214"/>
        <end position="234"/>
    </location>
</feature>
<dbReference type="Pfam" id="PF00173">
    <property type="entry name" value="Cyt-b5"/>
    <property type="match status" value="1"/>
</dbReference>
<dbReference type="HOGENOM" id="CLU_043654_0_0_3"/>
<organism evidence="5 6">
    <name type="scientific">Chamaesiphon minutus (strain ATCC 27169 / PCC 6605)</name>
    <dbReference type="NCBI Taxonomy" id="1173020"/>
    <lineage>
        <taxon>Bacteria</taxon>
        <taxon>Bacillati</taxon>
        <taxon>Cyanobacteriota</taxon>
        <taxon>Cyanophyceae</taxon>
        <taxon>Gomontiellales</taxon>
        <taxon>Chamaesiphonaceae</taxon>
        <taxon>Chamaesiphon</taxon>
    </lineage>
</organism>
<keyword evidence="3" id="KW-0812">Transmembrane</keyword>
<feature type="transmembrane region" description="Helical" evidence="3">
    <location>
        <begin position="333"/>
        <end position="355"/>
    </location>
</feature>
<gene>
    <name evidence="5" type="ORF">Cha6605_2572</name>
</gene>
<feature type="transmembrane region" description="Helical" evidence="3">
    <location>
        <begin position="367"/>
        <end position="386"/>
    </location>
</feature>
<dbReference type="PANTHER" id="PTHR19353">
    <property type="entry name" value="FATTY ACID DESATURASE 2"/>
    <property type="match status" value="1"/>
</dbReference>
<dbReference type="InterPro" id="IPR012171">
    <property type="entry name" value="Fatty_acid_desaturase"/>
</dbReference>
<feature type="region of interest" description="Disordered" evidence="2">
    <location>
        <begin position="1"/>
        <end position="91"/>
    </location>
</feature>
<accession>K9UFL9</accession>
<dbReference type="STRING" id="1173020.Cha6605_2572"/>
<feature type="transmembrane region" description="Helical" evidence="3">
    <location>
        <begin position="240"/>
        <end position="264"/>
    </location>
</feature>
<proteinExistence type="predicted"/>
<dbReference type="GO" id="GO:0016020">
    <property type="term" value="C:membrane"/>
    <property type="evidence" value="ECO:0007669"/>
    <property type="project" value="TreeGrafter"/>
</dbReference>
<evidence type="ECO:0000256" key="1">
    <source>
        <dbReference type="ARBA" id="ARBA00023004"/>
    </source>
</evidence>
<feature type="domain" description="Cytochrome b5 heme-binding" evidence="4">
    <location>
        <begin position="74"/>
        <end position="154"/>
    </location>
</feature>
<keyword evidence="6" id="KW-1185">Reference proteome</keyword>
<evidence type="ECO:0000313" key="5">
    <source>
        <dbReference type="EMBL" id="AFY93620.1"/>
    </source>
</evidence>
<feature type="transmembrane region" description="Helical" evidence="3">
    <location>
        <begin position="393"/>
        <end position="413"/>
    </location>
</feature>
<dbReference type="InterPro" id="IPR036400">
    <property type="entry name" value="Cyt_B5-like_heme/steroid_sf"/>
</dbReference>
<dbReference type="AlphaFoldDB" id="K9UFL9"/>
<dbReference type="SUPFAM" id="SSF55856">
    <property type="entry name" value="Cytochrome b5-like heme/steroid binding domain"/>
    <property type="match status" value="1"/>
</dbReference>
<dbReference type="GO" id="GO:0008610">
    <property type="term" value="P:lipid biosynthetic process"/>
    <property type="evidence" value="ECO:0007669"/>
    <property type="project" value="UniProtKB-ARBA"/>
</dbReference>
<dbReference type="PATRIC" id="fig|1173020.3.peg.2933"/>
<dbReference type="Proteomes" id="UP000010366">
    <property type="component" value="Chromosome"/>
</dbReference>
<dbReference type="GO" id="GO:0016717">
    <property type="term" value="F:oxidoreductase activity, acting on paired donors, with oxidation of a pair of donors resulting in the reduction of molecular oxygen to two molecules of water"/>
    <property type="evidence" value="ECO:0007669"/>
    <property type="project" value="TreeGrafter"/>
</dbReference>
<keyword evidence="1" id="KW-0408">Iron</keyword>
<dbReference type="eggNOG" id="COG5274">
    <property type="taxonomic scope" value="Bacteria"/>
</dbReference>
<evidence type="ECO:0000256" key="3">
    <source>
        <dbReference type="SAM" id="Phobius"/>
    </source>
</evidence>
<keyword evidence="3" id="KW-1133">Transmembrane helix</keyword>
<sequence length="560" mass="63733">MSSEQQIELISPSEPPSIERELPRHPPTGEPINRELPPYPPARELPPHPPAAPPSPVGSTAAVDRSQSPETGNRRLLPAREAPPHPADGTPLPNVWIYDGYAYDLTEFILQHPGGQFFIGRTKNRDITTIVNIFHPNPEKVKRRIQKYALDREARPEDIHPKYNAPPFLFKEDFNGWTDTPKYSFENKEQLLYKIKARINKPDFQQQIARQDSLFDAIGILLFCAYLATQWAFLDANAQLPAYLFIPAIVILRIALSGVGHYLIHRPQIGINKVLANIFDINYVPLALVVTDGHTLLHHPYTQSEVDIKKSVFTAILELPRYYRIPVHSFHKIGHLVAGMFIRIADLFLLTFKIGAKDLYGSWQFGVPHFLGSLGIHLLLLTELVLFTLNGAFGVWLIQFIITLWISTFMIVASHDFEHRDADDEADIEIDWSKKDWAAEQIRNAYDLTMIGNKYLDCFLSAGLSPHRVHHVLPQQRSGFANILSESIVREEAEKFGIKWVEPKNFFIERLPRLFNNYLAVPSRLAKENKFGIIKEHIHPQALAKTLEYAIKGWTGVGSI</sequence>
<dbReference type="Gene3D" id="3.10.120.10">
    <property type="entry name" value="Cytochrome b5-like heme/steroid binding domain"/>
    <property type="match status" value="1"/>
</dbReference>
<dbReference type="OrthoDB" id="8173637at2"/>
<evidence type="ECO:0000259" key="4">
    <source>
        <dbReference type="PROSITE" id="PS50255"/>
    </source>
</evidence>
<evidence type="ECO:0000256" key="2">
    <source>
        <dbReference type="SAM" id="MobiDB-lite"/>
    </source>
</evidence>
<protein>
    <submittedName>
        <fullName evidence="5">Phosphatidylserine synthase</fullName>
    </submittedName>
</protein>
<keyword evidence="3" id="KW-0472">Membrane</keyword>
<dbReference type="PROSITE" id="PS50255">
    <property type="entry name" value="CYTOCHROME_B5_2"/>
    <property type="match status" value="1"/>
</dbReference>
<evidence type="ECO:0000313" key="6">
    <source>
        <dbReference type="Proteomes" id="UP000010366"/>
    </source>
</evidence>
<dbReference type="PANTHER" id="PTHR19353:SF19">
    <property type="entry name" value="DELTA(5) FATTY ACID DESATURASE C-RELATED"/>
    <property type="match status" value="1"/>
</dbReference>
<feature type="compositionally biased region" description="Pro residues" evidence="2">
    <location>
        <begin position="37"/>
        <end position="56"/>
    </location>
</feature>
<dbReference type="KEGG" id="cmp:Cha6605_2572"/>
<dbReference type="GO" id="GO:0006631">
    <property type="term" value="P:fatty acid metabolic process"/>
    <property type="evidence" value="ECO:0007669"/>
    <property type="project" value="UniProtKB-ARBA"/>
</dbReference>